<protein>
    <recommendedName>
        <fullName evidence="2">SpoVT-AbrB domain-containing protein</fullName>
    </recommendedName>
</protein>
<evidence type="ECO:0000256" key="1">
    <source>
        <dbReference type="PROSITE-ProRule" id="PRU01076"/>
    </source>
</evidence>
<comment type="caution">
    <text evidence="3">The sequence shown here is derived from an EMBL/GenBank/DDBJ whole genome shotgun (WGS) entry which is preliminary data.</text>
</comment>
<reference evidence="3 4" key="1">
    <citation type="journal article" date="2016" name="Nat. Commun.">
        <title>Thousands of microbial genomes shed light on interconnected biogeochemical processes in an aquifer system.</title>
        <authorList>
            <person name="Anantharaman K."/>
            <person name="Brown C.T."/>
            <person name="Hug L.A."/>
            <person name="Sharon I."/>
            <person name="Castelle C.J."/>
            <person name="Probst A.J."/>
            <person name="Thomas B.C."/>
            <person name="Singh A."/>
            <person name="Wilkins M.J."/>
            <person name="Karaoz U."/>
            <person name="Brodie E.L."/>
            <person name="Williams K.H."/>
            <person name="Hubbard S.S."/>
            <person name="Banfield J.F."/>
        </authorList>
    </citation>
    <scope>NUCLEOTIDE SEQUENCE [LARGE SCALE GENOMIC DNA]</scope>
</reference>
<dbReference type="SMART" id="SM00966">
    <property type="entry name" value="SpoVT_AbrB"/>
    <property type="match status" value="1"/>
</dbReference>
<proteinExistence type="predicted"/>
<sequence>MTTIVSVTSKRQITLPKDLMDILGVEKGDRLIAKKRGKKVLLEPAGRGILEFAGKFGTFKIPKGKTLEDLIGEATVVATKDVLR</sequence>
<dbReference type="NCBIfam" id="TIGR01439">
    <property type="entry name" value="lp_hng_hel_AbrB"/>
    <property type="match status" value="1"/>
</dbReference>
<evidence type="ECO:0000313" key="4">
    <source>
        <dbReference type="Proteomes" id="UP000178870"/>
    </source>
</evidence>
<dbReference type="Pfam" id="PF04014">
    <property type="entry name" value="MazE_antitoxin"/>
    <property type="match status" value="1"/>
</dbReference>
<dbReference type="SUPFAM" id="SSF89447">
    <property type="entry name" value="AbrB/MazE/MraZ-like"/>
    <property type="match status" value="1"/>
</dbReference>
<name>A0A1F7Z0P6_9BACT</name>
<evidence type="ECO:0000259" key="2">
    <source>
        <dbReference type="PROSITE" id="PS51740"/>
    </source>
</evidence>
<accession>A0A1F7Z0P6</accession>
<dbReference type="InterPro" id="IPR007159">
    <property type="entry name" value="SpoVT-AbrB_dom"/>
</dbReference>
<dbReference type="Gene3D" id="2.10.260.10">
    <property type="match status" value="1"/>
</dbReference>
<dbReference type="Proteomes" id="UP000178870">
    <property type="component" value="Unassembled WGS sequence"/>
</dbReference>
<dbReference type="AlphaFoldDB" id="A0A1F7Z0P6"/>
<organism evidence="3 4">
    <name type="scientific">Candidatus Woesebacteria bacterium RIFCSPHIGHO2_01_FULL_44_21</name>
    <dbReference type="NCBI Taxonomy" id="1802503"/>
    <lineage>
        <taxon>Bacteria</taxon>
        <taxon>Candidatus Woeseibacteriota</taxon>
    </lineage>
</organism>
<dbReference type="GO" id="GO:0003677">
    <property type="term" value="F:DNA binding"/>
    <property type="evidence" value="ECO:0007669"/>
    <property type="project" value="UniProtKB-UniRule"/>
</dbReference>
<dbReference type="EMBL" id="MGGP01000007">
    <property type="protein sequence ID" value="OGM33122.1"/>
    <property type="molecule type" value="Genomic_DNA"/>
</dbReference>
<evidence type="ECO:0000313" key="3">
    <source>
        <dbReference type="EMBL" id="OGM33122.1"/>
    </source>
</evidence>
<keyword evidence="1" id="KW-0238">DNA-binding</keyword>
<gene>
    <name evidence="3" type="ORF">A2803_00250</name>
</gene>
<dbReference type="InterPro" id="IPR037914">
    <property type="entry name" value="SpoVT-AbrB_sf"/>
</dbReference>
<dbReference type="PROSITE" id="PS51740">
    <property type="entry name" value="SPOVT_ABRB"/>
    <property type="match status" value="1"/>
</dbReference>
<feature type="domain" description="SpoVT-AbrB" evidence="2">
    <location>
        <begin position="2"/>
        <end position="47"/>
    </location>
</feature>